<accession>A0A831YSV8</accession>
<reference evidence="2" key="1">
    <citation type="journal article" date="2020" name="mSystems">
        <title>Genome- and Community-Level Interaction Insights into Carbon Utilization and Element Cycling Functions of Hydrothermarchaeota in Hydrothermal Sediment.</title>
        <authorList>
            <person name="Zhou Z."/>
            <person name="Liu Y."/>
            <person name="Xu W."/>
            <person name="Pan J."/>
            <person name="Luo Z.H."/>
            <person name="Li M."/>
        </authorList>
    </citation>
    <scope>NUCLEOTIDE SEQUENCE [LARGE SCALE GENOMIC DNA]</scope>
    <source>
        <strain evidence="2">SpSt-361</strain>
    </source>
</reference>
<dbReference type="EMBL" id="DSPJ01000034">
    <property type="protein sequence ID" value="HEX61741.1"/>
    <property type="molecule type" value="Genomic_DNA"/>
</dbReference>
<proteinExistence type="predicted"/>
<keyword evidence="1" id="KW-0472">Membrane</keyword>
<organism evidence="2">
    <name type="scientific">candidate division WWE3 bacterium</name>
    <dbReference type="NCBI Taxonomy" id="2053526"/>
    <lineage>
        <taxon>Bacteria</taxon>
        <taxon>Katanobacteria</taxon>
    </lineage>
</organism>
<comment type="caution">
    <text evidence="2">The sequence shown here is derived from an EMBL/GenBank/DDBJ whole genome shotgun (WGS) entry which is preliminary data.</text>
</comment>
<feature type="transmembrane region" description="Helical" evidence="1">
    <location>
        <begin position="17"/>
        <end position="35"/>
    </location>
</feature>
<name>A0A831YSV8_UNCKA</name>
<sequence>MSLSDVREFILRNRRRLLVGLVAVLGIILATGFLFREVVPEVSEEEKIPSFSLAQEPGSVVGAVDLSKLASADFPPSITVYRTGKKDLTFTQDESKTLAASFGFSQLSGEVDTPLGKIYVFAKTGEELTVTSNPRALHYTREGASGAGKLPTSVDAVQNARGFLTAKNLPDPGSVSPIVKYLSTLGERTTETVAEEARFVEVIFPWSVNGLDILGESPTDAAARLVFDSAGKLVYLTFKFSDYSFAVAQNIPLVSFTEATSVLGREAQVVLVRPTGVVKEWTLSGSSNLSSFAPESVRLVYVKQSQGDLLYPVYLFEGTGRTGGIDVKAAVYVLAVSSRYIKEE</sequence>
<evidence type="ECO:0000313" key="2">
    <source>
        <dbReference type="EMBL" id="HEX61741.1"/>
    </source>
</evidence>
<keyword evidence="1" id="KW-1133">Transmembrane helix</keyword>
<protein>
    <submittedName>
        <fullName evidence="2">Uncharacterized protein</fullName>
    </submittedName>
</protein>
<gene>
    <name evidence="2" type="ORF">ENR01_01095</name>
</gene>
<keyword evidence="1" id="KW-0812">Transmembrane</keyword>
<dbReference type="AlphaFoldDB" id="A0A831YSV8"/>
<evidence type="ECO:0000256" key="1">
    <source>
        <dbReference type="SAM" id="Phobius"/>
    </source>
</evidence>